<dbReference type="GO" id="GO:0004185">
    <property type="term" value="F:serine-type carboxypeptidase activity"/>
    <property type="evidence" value="ECO:0007669"/>
    <property type="project" value="UniProtKB-UniRule"/>
</dbReference>
<evidence type="ECO:0000256" key="4">
    <source>
        <dbReference type="ARBA" id="ARBA00022729"/>
    </source>
</evidence>
<keyword evidence="4 7" id="KW-0732">Signal</keyword>
<dbReference type="FunFam" id="3.40.50.1820:FF:000096">
    <property type="entry name" value="Carboxypeptidase vitellogenic-like"/>
    <property type="match status" value="1"/>
</dbReference>
<dbReference type="AlphaFoldDB" id="A0A9Q0N669"/>
<accession>A0A9Q0N669</accession>
<proteinExistence type="inferred from homology"/>
<feature type="signal peptide" evidence="7">
    <location>
        <begin position="1"/>
        <end position="19"/>
    </location>
</feature>
<keyword evidence="2 7" id="KW-0121">Carboxypeptidase</keyword>
<evidence type="ECO:0000256" key="5">
    <source>
        <dbReference type="ARBA" id="ARBA00022801"/>
    </source>
</evidence>
<dbReference type="PANTHER" id="PTHR11802">
    <property type="entry name" value="SERINE PROTEASE FAMILY S10 SERINE CARBOXYPEPTIDASE"/>
    <property type="match status" value="1"/>
</dbReference>
<dbReference type="PANTHER" id="PTHR11802:SF472">
    <property type="entry name" value="SERINE CARBOXYPEPTIDASE CPVL-RELATED"/>
    <property type="match status" value="1"/>
</dbReference>
<protein>
    <recommendedName>
        <fullName evidence="7">Carboxypeptidase</fullName>
        <ecNumber evidence="7">3.4.16.-</ecNumber>
    </recommendedName>
</protein>
<keyword evidence="9" id="KW-1185">Reference proteome</keyword>
<evidence type="ECO:0000256" key="3">
    <source>
        <dbReference type="ARBA" id="ARBA00022670"/>
    </source>
</evidence>
<dbReference type="Proteomes" id="UP001151699">
    <property type="component" value="Chromosome B"/>
</dbReference>
<dbReference type="OrthoDB" id="443318at2759"/>
<keyword evidence="3 7" id="KW-0645">Protease</keyword>
<dbReference type="PROSITE" id="PS00131">
    <property type="entry name" value="CARBOXYPEPT_SER_SER"/>
    <property type="match status" value="1"/>
</dbReference>
<dbReference type="Gene3D" id="3.40.50.1820">
    <property type="entry name" value="alpha/beta hydrolase"/>
    <property type="match status" value="1"/>
</dbReference>
<organism evidence="8 9">
    <name type="scientific">Pseudolycoriella hygida</name>
    <dbReference type="NCBI Taxonomy" id="35572"/>
    <lineage>
        <taxon>Eukaryota</taxon>
        <taxon>Metazoa</taxon>
        <taxon>Ecdysozoa</taxon>
        <taxon>Arthropoda</taxon>
        <taxon>Hexapoda</taxon>
        <taxon>Insecta</taxon>
        <taxon>Pterygota</taxon>
        <taxon>Neoptera</taxon>
        <taxon>Endopterygota</taxon>
        <taxon>Diptera</taxon>
        <taxon>Nematocera</taxon>
        <taxon>Sciaroidea</taxon>
        <taxon>Sciaridae</taxon>
        <taxon>Pseudolycoriella</taxon>
    </lineage>
</organism>
<feature type="chain" id="PRO_5040541869" description="Carboxypeptidase" evidence="7">
    <location>
        <begin position="20"/>
        <end position="476"/>
    </location>
</feature>
<keyword evidence="5 7" id="KW-0378">Hydrolase</keyword>
<dbReference type="GO" id="GO:0006508">
    <property type="term" value="P:proteolysis"/>
    <property type="evidence" value="ECO:0007669"/>
    <property type="project" value="UniProtKB-KW"/>
</dbReference>
<keyword evidence="6" id="KW-0325">Glycoprotein</keyword>
<comment type="similarity">
    <text evidence="1 7">Belongs to the peptidase S10 family.</text>
</comment>
<dbReference type="InterPro" id="IPR001563">
    <property type="entry name" value="Peptidase_S10"/>
</dbReference>
<evidence type="ECO:0000313" key="8">
    <source>
        <dbReference type="EMBL" id="KAJ6644318.1"/>
    </source>
</evidence>
<dbReference type="PRINTS" id="PR00724">
    <property type="entry name" value="CRBOXYPTASEC"/>
</dbReference>
<evidence type="ECO:0000256" key="2">
    <source>
        <dbReference type="ARBA" id="ARBA00022645"/>
    </source>
</evidence>
<evidence type="ECO:0000256" key="6">
    <source>
        <dbReference type="ARBA" id="ARBA00023180"/>
    </source>
</evidence>
<dbReference type="EC" id="3.4.16.-" evidence="7"/>
<evidence type="ECO:0000256" key="1">
    <source>
        <dbReference type="ARBA" id="ARBA00009431"/>
    </source>
</evidence>
<dbReference type="PROSITE" id="PS00560">
    <property type="entry name" value="CARBOXYPEPT_SER_HIS"/>
    <property type="match status" value="1"/>
</dbReference>
<dbReference type="InterPro" id="IPR033124">
    <property type="entry name" value="Ser_caboxypep_his_AS"/>
</dbReference>
<dbReference type="EMBL" id="WJQU01000002">
    <property type="protein sequence ID" value="KAJ6644318.1"/>
    <property type="molecule type" value="Genomic_DNA"/>
</dbReference>
<evidence type="ECO:0000256" key="7">
    <source>
        <dbReference type="RuleBase" id="RU361156"/>
    </source>
</evidence>
<dbReference type="InterPro" id="IPR018202">
    <property type="entry name" value="Ser_caboxypep_ser_AS"/>
</dbReference>
<name>A0A9Q0N669_9DIPT</name>
<gene>
    <name evidence="8" type="primary">VCP_2</name>
    <name evidence="8" type="ORF">Bhyg_09285</name>
</gene>
<dbReference type="SUPFAM" id="SSF53474">
    <property type="entry name" value="alpha/beta-Hydrolases"/>
    <property type="match status" value="1"/>
</dbReference>
<dbReference type="Pfam" id="PF00450">
    <property type="entry name" value="Peptidase_S10"/>
    <property type="match status" value="1"/>
</dbReference>
<comment type="caution">
    <text evidence="8">The sequence shown here is derived from an EMBL/GenBank/DDBJ whole genome shotgun (WGS) entry which is preliminary data.</text>
</comment>
<dbReference type="InterPro" id="IPR029058">
    <property type="entry name" value="AB_hydrolase_fold"/>
</dbReference>
<reference evidence="8" key="1">
    <citation type="submission" date="2022-07" db="EMBL/GenBank/DDBJ databases">
        <authorList>
            <person name="Trinca V."/>
            <person name="Uliana J.V.C."/>
            <person name="Torres T.T."/>
            <person name="Ward R.J."/>
            <person name="Monesi N."/>
        </authorList>
    </citation>
    <scope>NUCLEOTIDE SEQUENCE</scope>
    <source>
        <strain evidence="8">HSMRA1968</strain>
        <tissue evidence="8">Whole embryos</tissue>
    </source>
</reference>
<evidence type="ECO:0000313" key="9">
    <source>
        <dbReference type="Proteomes" id="UP001151699"/>
    </source>
</evidence>
<sequence>MENLLIVSLLAVLVGVSQCTVNPYPRFKEYSDGGDTGEPLFLTEYIENGRIELAKNLSLVNHDDMKWVQSYSGYLTVNKTVGSNMFFWFFPAKLDQAKAPVVLWMQGGPGASSLFGLFTENGPFSVTSEQILLPRKYSWHLNHNLLYIDNPVGTGFSFTNDEAGYAKNEKDVGNNLFEAMRQFFTLFSELRGNAFYITGESYAGKYVPALGHAIHKHSKSTDPKDKINLQGLAMGNGLSDPVNQINYGEYLYQLGLIDTNGLNMFNEHQKKGVDCIHKRDFECAFNVFDELIDGDVTKTGSLFKNLTGFTNYFNYLKPGADESDQSLGVFLQKSDTRKAIHVGNNTFHDLDSENKVEEHLKNDVMDSVKDWVIELLEHYKVLIYNGQLDIIVAYPLTENYLKHLKFNAADDYKTAKRYIWKVDDEIAGYVKHAGNLTEVLVRSAGHMVPADQPKWALDLLLRLTTGKGFFEKSSLV</sequence>